<name>A0ABT9Y677_9FIRM</name>
<dbReference type="Pfam" id="PF12900">
    <property type="entry name" value="Pyridox_ox_2"/>
    <property type="match status" value="1"/>
</dbReference>
<sequence length="174" mass="19973">MEEIRYQQRICRDEGRVTEFLTSMRVGTLALYSEGEPYAVPLNYLWTEGKLYFHGLASGRKEKILQENPQICFNVHKEYGTVKDDMPCHADTAYFSVTMFGKAVPVDDAEEKAAAMQAFVEKYMPGYYKKPLTAELMRNYKSGHDGRTVQVYKIVPETITAKENSATKEELFNK</sequence>
<accession>A0ABT9Y677</accession>
<protein>
    <submittedName>
        <fullName evidence="1">Nitroimidazol reductase NimA-like FMN-containing flavoprotein (Pyridoxamine 5'-phosphate oxidase superfamily)</fullName>
    </submittedName>
</protein>
<keyword evidence="2" id="KW-1185">Reference proteome</keyword>
<dbReference type="RefSeq" id="WP_196603565.1">
    <property type="nucleotide sequence ID" value="NZ_CP116940.1"/>
</dbReference>
<dbReference type="InterPro" id="IPR012349">
    <property type="entry name" value="Split_barrel_FMN-bd"/>
</dbReference>
<dbReference type="PANTHER" id="PTHR34071:SF2">
    <property type="entry name" value="FLAVIN-NUCLEOTIDE-BINDING PROTEIN"/>
    <property type="match status" value="1"/>
</dbReference>
<dbReference type="Gene3D" id="2.30.110.10">
    <property type="entry name" value="Electron Transport, Fmn-binding Protein, Chain A"/>
    <property type="match status" value="1"/>
</dbReference>
<reference evidence="1 2" key="1">
    <citation type="submission" date="2023-07" db="EMBL/GenBank/DDBJ databases">
        <title>Genomic Encyclopedia of Type Strains, Phase IV (KMG-IV): sequencing the most valuable type-strain genomes for metagenomic binning, comparative biology and taxonomic classification.</title>
        <authorList>
            <person name="Goeker M."/>
        </authorList>
    </citation>
    <scope>NUCLEOTIDE SEQUENCE [LARGE SCALE GENOMIC DNA]</scope>
    <source>
        <strain evidence="1 2">DSM 16980</strain>
    </source>
</reference>
<evidence type="ECO:0000313" key="1">
    <source>
        <dbReference type="EMBL" id="MDQ0203143.1"/>
    </source>
</evidence>
<dbReference type="SUPFAM" id="SSF50475">
    <property type="entry name" value="FMN-binding split barrel"/>
    <property type="match status" value="1"/>
</dbReference>
<dbReference type="InterPro" id="IPR024747">
    <property type="entry name" value="Pyridox_Oxase-rel"/>
</dbReference>
<dbReference type="EMBL" id="JAUSUE010000004">
    <property type="protein sequence ID" value="MDQ0203143.1"/>
    <property type="molecule type" value="Genomic_DNA"/>
</dbReference>
<gene>
    <name evidence="1" type="ORF">J2S01_000850</name>
</gene>
<organism evidence="1 2">
    <name type="scientific">Pectinatus haikarae</name>
    <dbReference type="NCBI Taxonomy" id="349096"/>
    <lineage>
        <taxon>Bacteria</taxon>
        <taxon>Bacillati</taxon>
        <taxon>Bacillota</taxon>
        <taxon>Negativicutes</taxon>
        <taxon>Selenomonadales</taxon>
        <taxon>Selenomonadaceae</taxon>
        <taxon>Pectinatus</taxon>
    </lineage>
</organism>
<evidence type="ECO:0000313" key="2">
    <source>
        <dbReference type="Proteomes" id="UP001239167"/>
    </source>
</evidence>
<comment type="caution">
    <text evidence="1">The sequence shown here is derived from an EMBL/GenBank/DDBJ whole genome shotgun (WGS) entry which is preliminary data.</text>
</comment>
<dbReference type="Proteomes" id="UP001239167">
    <property type="component" value="Unassembled WGS sequence"/>
</dbReference>
<proteinExistence type="predicted"/>
<dbReference type="PANTHER" id="PTHR34071">
    <property type="entry name" value="5-NITROIMIDAZOLE ANTIBIOTICS RESISTANCE PROTEIN, NIMA-FAMILY-RELATED PROTEIN-RELATED"/>
    <property type="match status" value="1"/>
</dbReference>